<reference evidence="1" key="1">
    <citation type="submission" date="2020-04" db="EMBL/GenBank/DDBJ databases">
        <authorList>
            <person name="Alioto T."/>
            <person name="Alioto T."/>
            <person name="Gomez Garrido J."/>
        </authorList>
    </citation>
    <scope>NUCLEOTIDE SEQUENCE</scope>
    <source>
        <strain evidence="1">A484AB</strain>
    </source>
</reference>
<dbReference type="PANTHER" id="PTHR47331">
    <property type="entry name" value="PHD-TYPE DOMAIN-CONTAINING PROTEIN"/>
    <property type="match status" value="1"/>
</dbReference>
<dbReference type="SUPFAM" id="SSF57756">
    <property type="entry name" value="Retrovirus zinc finger-like domains"/>
    <property type="match status" value="1"/>
</dbReference>
<dbReference type="PROSITE" id="PS50158">
    <property type="entry name" value="ZF_CCHC"/>
    <property type="match status" value="1"/>
</dbReference>
<dbReference type="Proteomes" id="UP001152795">
    <property type="component" value="Unassembled WGS sequence"/>
</dbReference>
<organism evidence="1 2">
    <name type="scientific">Paramuricea clavata</name>
    <name type="common">Red gorgonian</name>
    <name type="synonym">Violescent sea-whip</name>
    <dbReference type="NCBI Taxonomy" id="317549"/>
    <lineage>
        <taxon>Eukaryota</taxon>
        <taxon>Metazoa</taxon>
        <taxon>Cnidaria</taxon>
        <taxon>Anthozoa</taxon>
        <taxon>Octocorallia</taxon>
        <taxon>Malacalcyonacea</taxon>
        <taxon>Plexauridae</taxon>
        <taxon>Paramuricea</taxon>
    </lineage>
</organism>
<dbReference type="GO" id="GO:0008270">
    <property type="term" value="F:zinc ion binding"/>
    <property type="evidence" value="ECO:0007669"/>
    <property type="project" value="InterPro"/>
</dbReference>
<dbReference type="InterPro" id="IPR005312">
    <property type="entry name" value="DUF1759"/>
</dbReference>
<evidence type="ECO:0000313" key="2">
    <source>
        <dbReference type="Proteomes" id="UP001152795"/>
    </source>
</evidence>
<feature type="non-terminal residue" evidence="1">
    <location>
        <position position="1"/>
    </location>
</feature>
<dbReference type="OrthoDB" id="5953917at2759"/>
<gene>
    <name evidence="1" type="ORF">PACLA_8A085859</name>
</gene>
<dbReference type="SMART" id="SM00343">
    <property type="entry name" value="ZnF_C2HC"/>
    <property type="match status" value="2"/>
</dbReference>
<dbReference type="GO" id="GO:0003676">
    <property type="term" value="F:nucleic acid binding"/>
    <property type="evidence" value="ECO:0007669"/>
    <property type="project" value="InterPro"/>
</dbReference>
<dbReference type="InterPro" id="IPR036875">
    <property type="entry name" value="Znf_CCHC_sf"/>
</dbReference>
<dbReference type="EMBL" id="CACRXK020022595">
    <property type="protein sequence ID" value="CAB4036965.1"/>
    <property type="molecule type" value="Genomic_DNA"/>
</dbReference>
<accession>A0A7D9JW30</accession>
<dbReference type="Pfam" id="PF03564">
    <property type="entry name" value="DUF1759"/>
    <property type="match status" value="1"/>
</dbReference>
<comment type="caution">
    <text evidence="1">The sequence shown here is derived from an EMBL/GenBank/DDBJ whole genome shotgun (WGS) entry which is preliminary data.</text>
</comment>
<feature type="non-terminal residue" evidence="1">
    <location>
        <position position="668"/>
    </location>
</feature>
<dbReference type="InterPro" id="IPR001878">
    <property type="entry name" value="Znf_CCHC"/>
</dbReference>
<sequence length="668" mass="77827">PVIQHGECWRQGWQKIDDLQLYFSDANLQKSKRTTFINQKACIDLHLDPKINRVNANRTLTIEMLIILHILHRKGFVIVYNKQAFIRTRIRLRDEIAMGLINNKQSCLKHSNICQIKLLYASSHGETHSIQKLSGDQQKHCTDAFNTHAISYGIPTSIDISIAKGTTLDNNYYIVNRIYYIPTYVNGCFLCIDFKKQELLKYVDVPIYPKEGETVSVLGTINQYNVRTVLNKEQWIWNSFIYLVMAYGKLGEIIKRLELSKDNTMQYMMENDSDLETLKEWEEAIQGELENKKKINDEQLKFQLQQEKELQEMMIRKQQAEEEWLKKKVELQMQMQSEATGSVTAGTTNETRSTVKLEKYTITPFTGDYMDWLRFWNQFTVEVNDINISEVSKFHYLLELVKGKPREDILGLPHTSDGYKEAKKILIENYGKDTKVHKALIKDLESLHTITSIHKLNLIHDFYNKLSRIVRSLTTMGKLQTAQSAVYTLMDKLGPMREVLVQKDDEWENWGLTELVEHLHKFVNRNPIRAEENEASGKQDWKKRGRWSDREKLLFGNDGERNKKKQCIYCESKEHTAINCTKILDVAKRREILKQKNSCYNCATPGHRASTCRAQAQSNQPTVHPTLHAKIGDKKVRVMIDTGLKLKPIRQERRSIEQMYGTVDKVVE</sequence>
<proteinExistence type="predicted"/>
<keyword evidence="2" id="KW-1185">Reference proteome</keyword>
<evidence type="ECO:0000313" key="1">
    <source>
        <dbReference type="EMBL" id="CAB4036965.1"/>
    </source>
</evidence>
<name>A0A7D9JW30_PARCT</name>
<protein>
    <submittedName>
        <fullName evidence="1">Pro-Pol poly</fullName>
    </submittedName>
</protein>
<dbReference type="AlphaFoldDB" id="A0A7D9JW30"/>
<dbReference type="Gene3D" id="4.10.60.10">
    <property type="entry name" value="Zinc finger, CCHC-type"/>
    <property type="match status" value="1"/>
</dbReference>